<dbReference type="Proteomes" id="UP000010729">
    <property type="component" value="Unassembled WGS sequence"/>
</dbReference>
<dbReference type="InterPro" id="IPR011009">
    <property type="entry name" value="Kinase-like_dom_sf"/>
</dbReference>
<sequence length="360" mass="38189">MTQSLLPEPVPSCTTAGEPPQPEVEGFRVVRWLGSGAAADVWLVADANTGTEYALKLFTRDDGGAPDGSGEGKPEKSSMEPERERLLLESVVHDHLLPALRIIPTNAGDGLLLQYAAGGSLASLVAARGPLSVAETVTVLTPLAQALAYLHAQGMTHGDVAPGNVLFTELGKPLLSDFGIARLVGSAKLYSGGTPGFCPPEVSRGSREGHGLEPDADVYALAALGWYMLTGRVPARTVQRPPLGVMVPGVPAALVELLEAGLSEAPGERPRADDFARRAYRTAAPEPVDLTAAVHPSVTPKLLTRRVVRHNKKRRGMGLGSWRARLPRRLPVVGRQQRKAGRTMGRPSTGARPARHRTVL</sequence>
<dbReference type="InterPro" id="IPR051681">
    <property type="entry name" value="Ser/Thr_Kinases-Pseudokinases"/>
</dbReference>
<feature type="domain" description="Protein kinase" evidence="2">
    <location>
        <begin position="27"/>
        <end position="298"/>
    </location>
</feature>
<evidence type="ECO:0000313" key="4">
    <source>
        <dbReference type="Proteomes" id="UP000010729"/>
    </source>
</evidence>
<dbReference type="PANTHER" id="PTHR44329:SF289">
    <property type="entry name" value="SERINE_THREONINE-PROTEIN KINASE VIK"/>
    <property type="match status" value="1"/>
</dbReference>
<feature type="compositionally biased region" description="Basic and acidic residues" evidence="1">
    <location>
        <begin position="70"/>
        <end position="82"/>
    </location>
</feature>
<dbReference type="GO" id="GO:0004674">
    <property type="term" value="F:protein serine/threonine kinase activity"/>
    <property type="evidence" value="ECO:0007669"/>
    <property type="project" value="UniProtKB-KW"/>
</dbReference>
<accession>N1UUW5</accession>
<name>N1UUW5_9MICC</name>
<dbReference type="InterPro" id="IPR008266">
    <property type="entry name" value="Tyr_kinase_AS"/>
</dbReference>
<feature type="region of interest" description="Disordered" evidence="1">
    <location>
        <begin position="1"/>
        <end position="22"/>
    </location>
</feature>
<evidence type="ECO:0000313" key="3">
    <source>
        <dbReference type="EMBL" id="EMY34211.1"/>
    </source>
</evidence>
<evidence type="ECO:0000259" key="2">
    <source>
        <dbReference type="PROSITE" id="PS50011"/>
    </source>
</evidence>
<dbReference type="SUPFAM" id="SSF56112">
    <property type="entry name" value="Protein kinase-like (PK-like)"/>
    <property type="match status" value="1"/>
</dbReference>
<proteinExistence type="predicted"/>
<dbReference type="InterPro" id="IPR000719">
    <property type="entry name" value="Prot_kinase_dom"/>
</dbReference>
<dbReference type="GO" id="GO:0005524">
    <property type="term" value="F:ATP binding"/>
    <property type="evidence" value="ECO:0007669"/>
    <property type="project" value="InterPro"/>
</dbReference>
<feature type="region of interest" description="Disordered" evidence="1">
    <location>
        <begin position="59"/>
        <end position="82"/>
    </location>
</feature>
<organism evidence="3 4">
    <name type="scientific">Arthrobacter crystallopoietes BAB-32</name>
    <dbReference type="NCBI Taxonomy" id="1246476"/>
    <lineage>
        <taxon>Bacteria</taxon>
        <taxon>Bacillati</taxon>
        <taxon>Actinomycetota</taxon>
        <taxon>Actinomycetes</taxon>
        <taxon>Micrococcales</taxon>
        <taxon>Micrococcaceae</taxon>
        <taxon>Crystallibacter</taxon>
    </lineage>
</organism>
<dbReference type="PANTHER" id="PTHR44329">
    <property type="entry name" value="SERINE/THREONINE-PROTEIN KINASE TNNI3K-RELATED"/>
    <property type="match status" value="1"/>
</dbReference>
<protein>
    <submittedName>
        <fullName evidence="3">Serine/threonine protein kinase</fullName>
    </submittedName>
</protein>
<reference evidence="3 4" key="1">
    <citation type="journal article" date="2013" name="Genome Announc.">
        <title>Draft Genome Sequence of Arthrobacter crystallopoietes Strain BAB-32, Revealing Genes for Bioremediation.</title>
        <authorList>
            <person name="Joshi M.N."/>
            <person name="Pandit A.S."/>
            <person name="Sharma A."/>
            <person name="Pandya R.V."/>
            <person name="Desai S.M."/>
            <person name="Saxena A.K."/>
            <person name="Bagatharia S.B."/>
        </authorList>
    </citation>
    <scope>NUCLEOTIDE SEQUENCE [LARGE SCALE GENOMIC DNA]</scope>
    <source>
        <strain evidence="3 4">BAB-32</strain>
    </source>
</reference>
<comment type="caution">
    <text evidence="3">The sequence shown here is derived from an EMBL/GenBank/DDBJ whole genome shotgun (WGS) entry which is preliminary data.</text>
</comment>
<feature type="non-terminal residue" evidence="3">
    <location>
        <position position="360"/>
    </location>
</feature>
<feature type="region of interest" description="Disordered" evidence="1">
    <location>
        <begin position="334"/>
        <end position="360"/>
    </location>
</feature>
<dbReference type="RefSeq" id="WP_005268981.1">
    <property type="nucleotide sequence ID" value="NZ_ANPE02000126.1"/>
</dbReference>
<dbReference type="Gene3D" id="1.10.510.10">
    <property type="entry name" value="Transferase(Phosphotransferase) domain 1"/>
    <property type="match status" value="1"/>
</dbReference>
<keyword evidence="3" id="KW-0808">Transferase</keyword>
<evidence type="ECO:0000256" key="1">
    <source>
        <dbReference type="SAM" id="MobiDB-lite"/>
    </source>
</evidence>
<keyword evidence="3" id="KW-0723">Serine/threonine-protein kinase</keyword>
<dbReference type="AlphaFoldDB" id="N1UUW5"/>
<dbReference type="EMBL" id="ANPE02000126">
    <property type="protein sequence ID" value="EMY34211.1"/>
    <property type="molecule type" value="Genomic_DNA"/>
</dbReference>
<dbReference type="OrthoDB" id="3778994at2"/>
<keyword evidence="4" id="KW-1185">Reference proteome</keyword>
<dbReference type="Pfam" id="PF00069">
    <property type="entry name" value="Pkinase"/>
    <property type="match status" value="1"/>
</dbReference>
<gene>
    <name evidence="3" type="ORF">D477_010741</name>
</gene>
<dbReference type="CDD" id="cd14014">
    <property type="entry name" value="STKc_PknB_like"/>
    <property type="match status" value="1"/>
</dbReference>
<dbReference type="PROSITE" id="PS00109">
    <property type="entry name" value="PROTEIN_KINASE_TYR"/>
    <property type="match status" value="1"/>
</dbReference>
<keyword evidence="3" id="KW-0418">Kinase</keyword>
<dbReference type="PROSITE" id="PS50011">
    <property type="entry name" value="PROTEIN_KINASE_DOM"/>
    <property type="match status" value="1"/>
</dbReference>